<evidence type="ECO:0000256" key="9">
    <source>
        <dbReference type="ARBA" id="ARBA00022679"/>
    </source>
</evidence>
<dbReference type="SUPFAM" id="SSF53756">
    <property type="entry name" value="UDP-Glycosyltransferase/glycogen phosphorylase"/>
    <property type="match status" value="2"/>
</dbReference>
<comment type="cofactor">
    <cofactor evidence="2 14">
        <name>pyridoxal 5'-phosphate</name>
        <dbReference type="ChEBI" id="CHEBI:597326"/>
    </cofactor>
</comment>
<keyword evidence="9 14" id="KW-0808">Transferase</keyword>
<keyword evidence="7" id="KW-0934">Plastid</keyword>
<sequence length="985" mass="109909">MAMTASPPLQLATASRPHASASGGGGVGGVLLAGGSGGGVAPGRGQGRMQRRVSARSVASDRDAQGPVSPAEGLPSVLNSIGSSAIASNIKHHAEFTPLFSPEHLSPLKAYHATAKSVLDALLINWNATYDYYNKMNVKQAYYLSMEFLQGRALTNAIGNLEITGEYAEALKQLGQNLEDVASQEPDAALGNGGLGRLASCFLDSLATLNYPAWGYGLRYKYGLFKQIITKGGQEEIAENWLEMGYPWEVVRNDVSYPVKFYGKVVEGTDGRKHWIGGENIKAVAHDVPIPGYKTRTTNNLRLWSTTVPAQDFDLAAFNSGDHTKAYEAHLNAEKICHILYPGDESLEGKVLRLKQQYTLCSASLQDIIARFESRAGESLNWEDFPSKVAVQMNDTHPTLCIPELMRILMDVKGLSWSEAWSITERTVAYTNHTVLPEALEKWSLDIMQKLLPRHVEIIETIDEELMNTIVSKYGTTDTELLKKKLKEMRILDNVDLPASISQLFVKPKEEKKSPAKSKQKLLVKSLETIAEVEEKTELEEEEAEVLSEIEEEKLESEEVEAEEESSDDELDPFVKSDAKLPRVVRMANLCVVGGHSVNGVAEIHSEIVKQDVFNSFYEMWPTKFQNKTNGVTPRRWIRFCNPELSALISKWIGSDDWVLNTDKLAELKKFADNEDLHSEWRAAKKANKMKVVSLIREKTGYIVSPDAMFDVQVKRIHEYKRQLLNILGIVYRYRKMKEMSAEERVKSFVPRVCIFGGKAFATYIQAKRIVKFITDVAATVNHDSDIGDLLKVVFVPDYNVSVAEALIPASELSQHISTAGMEASGTSNMKFAMNGCILIGTLDGANVEIREEVGEENFFLFGAEAHEIAGLWKERAQGKFVPDPRFEEVKEFVRSGVFGTYNYDELMGSLEGNEGYGRADYFLVGKDFPSYIECQEKVDKAYRDQKLWTRMSILNTAGSSKFSSDRTIHEYAKDIWDISPVILP</sequence>
<protein>
    <recommendedName>
        <fullName evidence="14">Alpha-1,4 glucan phosphorylase</fullName>
        <ecNumber evidence="14">2.4.1.1</ecNumber>
    </recommendedName>
</protein>
<gene>
    <name evidence="16" type="ORF">NCGR_LOCUS9986</name>
</gene>
<dbReference type="InterPro" id="IPR000811">
    <property type="entry name" value="Glyco_trans_35"/>
</dbReference>
<organism evidence="16 17">
    <name type="scientific">Miscanthus lutarioriparius</name>
    <dbReference type="NCBI Taxonomy" id="422564"/>
    <lineage>
        <taxon>Eukaryota</taxon>
        <taxon>Viridiplantae</taxon>
        <taxon>Streptophyta</taxon>
        <taxon>Embryophyta</taxon>
        <taxon>Tracheophyta</taxon>
        <taxon>Spermatophyta</taxon>
        <taxon>Magnoliopsida</taxon>
        <taxon>Liliopsida</taxon>
        <taxon>Poales</taxon>
        <taxon>Poaceae</taxon>
        <taxon>PACMAD clade</taxon>
        <taxon>Panicoideae</taxon>
        <taxon>Andropogonodae</taxon>
        <taxon>Andropogoneae</taxon>
        <taxon>Saccharinae</taxon>
        <taxon>Miscanthus</taxon>
    </lineage>
</organism>
<dbReference type="NCBIfam" id="TIGR02093">
    <property type="entry name" value="P_ylase"/>
    <property type="match status" value="1"/>
</dbReference>
<dbReference type="InterPro" id="IPR011833">
    <property type="entry name" value="Glycg_phsphrylas"/>
</dbReference>
<dbReference type="FunFam" id="3.40.50.2000:FF:000105">
    <property type="entry name" value="Alpha-1,4 glucan phosphorylase"/>
    <property type="match status" value="1"/>
</dbReference>
<dbReference type="AlphaFoldDB" id="A0A811MWJ3"/>
<keyword evidence="12 14" id="KW-0119">Carbohydrate metabolism</keyword>
<dbReference type="PROSITE" id="PS00102">
    <property type="entry name" value="PHOSPHORYLASE"/>
    <property type="match status" value="1"/>
</dbReference>
<feature type="region of interest" description="Disordered" evidence="15">
    <location>
        <begin position="534"/>
        <end position="573"/>
    </location>
</feature>
<evidence type="ECO:0000256" key="11">
    <source>
        <dbReference type="ARBA" id="ARBA00022946"/>
    </source>
</evidence>
<dbReference type="GO" id="GO:0009507">
    <property type="term" value="C:chloroplast"/>
    <property type="evidence" value="ECO:0007669"/>
    <property type="project" value="UniProtKB-SubCell"/>
</dbReference>
<dbReference type="GO" id="GO:0008184">
    <property type="term" value="F:glycogen phosphorylase activity"/>
    <property type="evidence" value="ECO:0007669"/>
    <property type="project" value="InterPro"/>
</dbReference>
<comment type="function">
    <text evidence="14">Allosteric enzyme that catalyzes the rate-limiting step in glycogen catabolism, the phosphorolytic cleavage of glycogen to produce glucose-1-phosphate, and plays a central role in maintaining cellular and organismal glucose homeostasis.</text>
</comment>
<evidence type="ECO:0000256" key="2">
    <source>
        <dbReference type="ARBA" id="ARBA00001933"/>
    </source>
</evidence>
<evidence type="ECO:0000256" key="15">
    <source>
        <dbReference type="SAM" id="MobiDB-lite"/>
    </source>
</evidence>
<keyword evidence="8 14" id="KW-0328">Glycosyltransferase</keyword>
<comment type="subcellular location">
    <subcellularLocation>
        <location evidence="3">Plastid</location>
        <location evidence="3">Chloroplast</location>
    </subcellularLocation>
</comment>
<evidence type="ECO:0000256" key="8">
    <source>
        <dbReference type="ARBA" id="ARBA00022676"/>
    </source>
</evidence>
<feature type="region of interest" description="Disordered" evidence="15">
    <location>
        <begin position="1"/>
        <end position="23"/>
    </location>
</feature>
<evidence type="ECO:0000256" key="4">
    <source>
        <dbReference type="ARBA" id="ARBA00006047"/>
    </source>
</evidence>
<proteinExistence type="inferred from homology"/>
<keyword evidence="5" id="KW-0150">Chloroplast</keyword>
<keyword evidence="11" id="KW-0809">Transit peptide</keyword>
<evidence type="ECO:0000256" key="7">
    <source>
        <dbReference type="ARBA" id="ARBA00022640"/>
    </source>
</evidence>
<keyword evidence="17" id="KW-1185">Reference proteome</keyword>
<feature type="region of interest" description="Disordered" evidence="15">
    <location>
        <begin position="35"/>
        <end position="73"/>
    </location>
</feature>
<dbReference type="FunFam" id="3.40.50.2000:FF:000270">
    <property type="entry name" value="Alpha-1,4 glucan phosphorylase"/>
    <property type="match status" value="1"/>
</dbReference>
<feature type="compositionally biased region" description="Gly residues" evidence="15">
    <location>
        <begin position="35"/>
        <end position="46"/>
    </location>
</feature>
<evidence type="ECO:0000313" key="17">
    <source>
        <dbReference type="Proteomes" id="UP000604825"/>
    </source>
</evidence>
<keyword evidence="10 13" id="KW-0663">Pyridoxal phosphate</keyword>
<evidence type="ECO:0000256" key="6">
    <source>
        <dbReference type="ARBA" id="ARBA00022533"/>
    </source>
</evidence>
<reference evidence="16" key="1">
    <citation type="submission" date="2020-10" db="EMBL/GenBank/DDBJ databases">
        <authorList>
            <person name="Han B."/>
            <person name="Lu T."/>
            <person name="Zhao Q."/>
            <person name="Huang X."/>
            <person name="Zhao Y."/>
        </authorList>
    </citation>
    <scope>NUCLEOTIDE SEQUENCE</scope>
</reference>
<comment type="similarity">
    <text evidence="4 14">Belongs to the glycogen phosphorylase family.</text>
</comment>
<dbReference type="PANTHER" id="PTHR11468:SF28">
    <property type="entry name" value="ALPHA-GLUCAN PHOSPHORYLASE 1"/>
    <property type="match status" value="1"/>
</dbReference>
<evidence type="ECO:0000256" key="12">
    <source>
        <dbReference type="ARBA" id="ARBA00023277"/>
    </source>
</evidence>
<name>A0A811MWJ3_9POAL</name>
<evidence type="ECO:0000256" key="14">
    <source>
        <dbReference type="RuleBase" id="RU000587"/>
    </source>
</evidence>
<evidence type="ECO:0000256" key="10">
    <source>
        <dbReference type="ARBA" id="ARBA00022898"/>
    </source>
</evidence>
<dbReference type="OrthoDB" id="9215500at2759"/>
<dbReference type="CDD" id="cd04300">
    <property type="entry name" value="GT35_Glycogen_Phosphorylase"/>
    <property type="match status" value="1"/>
</dbReference>
<dbReference type="EC" id="2.4.1.1" evidence="14"/>
<dbReference type="PANTHER" id="PTHR11468">
    <property type="entry name" value="GLYCOGEN PHOSPHORYLASE"/>
    <property type="match status" value="1"/>
</dbReference>
<evidence type="ECO:0000313" key="16">
    <source>
        <dbReference type="EMBL" id="CAD6214591.1"/>
    </source>
</evidence>
<dbReference type="Pfam" id="PF00343">
    <property type="entry name" value="Phosphorylase"/>
    <property type="match status" value="2"/>
</dbReference>
<dbReference type="FunFam" id="3.40.50.2000:FF:000003">
    <property type="entry name" value="Alpha-1,4 glucan phosphorylase"/>
    <property type="match status" value="1"/>
</dbReference>
<comment type="catalytic activity">
    <reaction evidence="1 14">
        <text>[(1-&gt;4)-alpha-D-glucosyl](n) + phosphate = [(1-&gt;4)-alpha-D-glucosyl](n-1) + alpha-D-glucose 1-phosphate</text>
        <dbReference type="Rhea" id="RHEA:41732"/>
        <dbReference type="Rhea" id="RHEA-COMP:9584"/>
        <dbReference type="Rhea" id="RHEA-COMP:9586"/>
        <dbReference type="ChEBI" id="CHEBI:15444"/>
        <dbReference type="ChEBI" id="CHEBI:43474"/>
        <dbReference type="ChEBI" id="CHEBI:58601"/>
        <dbReference type="EC" id="2.4.1.1"/>
    </reaction>
</comment>
<dbReference type="GO" id="GO:0030170">
    <property type="term" value="F:pyridoxal phosphate binding"/>
    <property type="evidence" value="ECO:0007669"/>
    <property type="project" value="InterPro"/>
</dbReference>
<dbReference type="EMBL" id="CAJGYO010000002">
    <property type="protein sequence ID" value="CAD6214591.1"/>
    <property type="molecule type" value="Genomic_DNA"/>
</dbReference>
<evidence type="ECO:0000256" key="3">
    <source>
        <dbReference type="ARBA" id="ARBA00004229"/>
    </source>
</evidence>
<evidence type="ECO:0000256" key="1">
    <source>
        <dbReference type="ARBA" id="ARBA00001275"/>
    </source>
</evidence>
<dbReference type="GO" id="GO:0005980">
    <property type="term" value="P:glycogen catabolic process"/>
    <property type="evidence" value="ECO:0007669"/>
    <property type="project" value="TreeGrafter"/>
</dbReference>
<dbReference type="Proteomes" id="UP000604825">
    <property type="component" value="Unassembled WGS sequence"/>
</dbReference>
<accession>A0A811MWJ3</accession>
<feature type="compositionally biased region" description="Acidic residues" evidence="15">
    <location>
        <begin position="534"/>
        <end position="572"/>
    </location>
</feature>
<dbReference type="PIRSF" id="PIRSF000460">
    <property type="entry name" value="Pprylas_GlgP"/>
    <property type="match status" value="1"/>
</dbReference>
<dbReference type="Gene3D" id="3.40.50.2000">
    <property type="entry name" value="Glycogen Phosphorylase B"/>
    <property type="match status" value="2"/>
</dbReference>
<evidence type="ECO:0000256" key="13">
    <source>
        <dbReference type="PIRSR" id="PIRSR000460-1"/>
    </source>
</evidence>
<evidence type="ECO:0000256" key="5">
    <source>
        <dbReference type="ARBA" id="ARBA00022528"/>
    </source>
</evidence>
<dbReference type="InterPro" id="IPR035090">
    <property type="entry name" value="Pyridoxal_P_attach_site"/>
</dbReference>
<keyword evidence="6" id="KW-0021">Allosteric enzyme</keyword>
<comment type="caution">
    <text evidence="16">The sequence shown here is derived from an EMBL/GenBank/DDBJ whole genome shotgun (WGS) entry which is preliminary data.</text>
</comment>
<feature type="modified residue" description="N6-(pyridoxal phosphate)lysine" evidence="13">
    <location>
        <position position="831"/>
    </location>
</feature>